<keyword evidence="2" id="KW-1185">Reference proteome</keyword>
<comment type="caution">
    <text evidence="1">The sequence shown here is derived from an EMBL/GenBank/DDBJ whole genome shotgun (WGS) entry which is preliminary data.</text>
</comment>
<gene>
    <name evidence="1" type="ORF">CPB84DRAFT_1548512</name>
</gene>
<sequence>MQLHLASLLQNNDPPSTAAQVEVKDLMSRPLQKLEIFYYCLPDHRNPVMSFKEAPMLLAIICRSWRSIVLSSPRIWARLHVQLLFYNSHPSSYPVNYWQPLRPEDDSAQKRETEEKHRRTMLGRRQLADIWLCRSGTCPLSISLSFLGDPNYPLHTNDLGRENDVVSIFDSLVSVSSRLADLELVMPFEMYQILESKISADSLPLLRRLRLCFPSSLVSPNLNAPKKDVMLLQAPGLQSLSILADSVYFWNPGPSHRPGSI</sequence>
<proteinExistence type="predicted"/>
<evidence type="ECO:0000313" key="1">
    <source>
        <dbReference type="EMBL" id="KAF8886246.1"/>
    </source>
</evidence>
<organism evidence="1 2">
    <name type="scientific">Gymnopilus junonius</name>
    <name type="common">Spectacular rustgill mushroom</name>
    <name type="synonym">Gymnopilus spectabilis subsp. junonius</name>
    <dbReference type="NCBI Taxonomy" id="109634"/>
    <lineage>
        <taxon>Eukaryota</taxon>
        <taxon>Fungi</taxon>
        <taxon>Dikarya</taxon>
        <taxon>Basidiomycota</taxon>
        <taxon>Agaricomycotina</taxon>
        <taxon>Agaricomycetes</taxon>
        <taxon>Agaricomycetidae</taxon>
        <taxon>Agaricales</taxon>
        <taxon>Agaricineae</taxon>
        <taxon>Hymenogastraceae</taxon>
        <taxon>Gymnopilus</taxon>
    </lineage>
</organism>
<protein>
    <recommendedName>
        <fullName evidence="3">F-box domain-containing protein</fullName>
    </recommendedName>
</protein>
<reference evidence="1" key="1">
    <citation type="submission" date="2020-11" db="EMBL/GenBank/DDBJ databases">
        <authorList>
            <consortium name="DOE Joint Genome Institute"/>
            <person name="Ahrendt S."/>
            <person name="Riley R."/>
            <person name="Andreopoulos W."/>
            <person name="LaButti K."/>
            <person name="Pangilinan J."/>
            <person name="Ruiz-duenas F.J."/>
            <person name="Barrasa J.M."/>
            <person name="Sanchez-Garcia M."/>
            <person name="Camarero S."/>
            <person name="Miyauchi S."/>
            <person name="Serrano A."/>
            <person name="Linde D."/>
            <person name="Babiker R."/>
            <person name="Drula E."/>
            <person name="Ayuso-Fernandez I."/>
            <person name="Pacheco R."/>
            <person name="Padilla G."/>
            <person name="Ferreira P."/>
            <person name="Barriuso J."/>
            <person name="Kellner H."/>
            <person name="Castanera R."/>
            <person name="Alfaro M."/>
            <person name="Ramirez L."/>
            <person name="Pisabarro A.G."/>
            <person name="Kuo A."/>
            <person name="Tritt A."/>
            <person name="Lipzen A."/>
            <person name="He G."/>
            <person name="Yan M."/>
            <person name="Ng V."/>
            <person name="Cullen D."/>
            <person name="Martin F."/>
            <person name="Rosso M.-N."/>
            <person name="Henrissat B."/>
            <person name="Hibbett D."/>
            <person name="Martinez A.T."/>
            <person name="Grigoriev I.V."/>
        </authorList>
    </citation>
    <scope>NUCLEOTIDE SEQUENCE</scope>
    <source>
        <strain evidence="1">AH 44721</strain>
    </source>
</reference>
<dbReference type="EMBL" id="JADNYJ010000097">
    <property type="protein sequence ID" value="KAF8886246.1"/>
    <property type="molecule type" value="Genomic_DNA"/>
</dbReference>
<accession>A0A9P5TKL4</accession>
<evidence type="ECO:0008006" key="3">
    <source>
        <dbReference type="Google" id="ProtNLM"/>
    </source>
</evidence>
<evidence type="ECO:0000313" key="2">
    <source>
        <dbReference type="Proteomes" id="UP000724874"/>
    </source>
</evidence>
<name>A0A9P5TKL4_GYMJU</name>
<dbReference type="OrthoDB" id="3221235at2759"/>
<dbReference type="AlphaFoldDB" id="A0A9P5TKL4"/>
<dbReference type="Proteomes" id="UP000724874">
    <property type="component" value="Unassembled WGS sequence"/>
</dbReference>